<keyword evidence="2" id="KW-1185">Reference proteome</keyword>
<protein>
    <recommendedName>
        <fullName evidence="3">MmcQ-like protein</fullName>
    </recommendedName>
</protein>
<organism evidence="1 2">
    <name type="scientific">Amylolactobacillus amylotrophicus DSM 20534</name>
    <dbReference type="NCBI Taxonomy" id="1423722"/>
    <lineage>
        <taxon>Bacteria</taxon>
        <taxon>Bacillati</taxon>
        <taxon>Bacillota</taxon>
        <taxon>Bacilli</taxon>
        <taxon>Lactobacillales</taxon>
        <taxon>Lactobacillaceae</taxon>
        <taxon>Amylolactobacillus</taxon>
    </lineage>
</organism>
<evidence type="ECO:0000313" key="2">
    <source>
        <dbReference type="Proteomes" id="UP000050909"/>
    </source>
</evidence>
<dbReference type="Pfam" id="PF04237">
    <property type="entry name" value="YjbR"/>
    <property type="match status" value="1"/>
</dbReference>
<dbReference type="Gene3D" id="3.90.1150.30">
    <property type="match status" value="1"/>
</dbReference>
<gene>
    <name evidence="1" type="ORF">FC62_GL000137</name>
</gene>
<sequence length="142" mass="16459">MVTVFVSAFLHIIKLEHQKYDLNKGSKLMNKRELIDLVLHETTSFEDYPFNGEHSHETIEWTAIKHLSNKKIIALIFEKDHELLIDLKLTPEHGEIMRKTRGVFPGYHMNKTHWNTISVNQTDVGLTELVNMIHESAVLTGK</sequence>
<dbReference type="AlphaFoldDB" id="A0A0R1H1X5"/>
<dbReference type="PANTHER" id="PTHR35145">
    <property type="entry name" value="CYTOPLASMIC PROTEIN-RELATED"/>
    <property type="match status" value="1"/>
</dbReference>
<accession>A0A0R1H1X5</accession>
<dbReference type="InterPro" id="IPR007351">
    <property type="entry name" value="YjbR"/>
</dbReference>
<dbReference type="PANTHER" id="PTHR35145:SF1">
    <property type="entry name" value="CYTOPLASMIC PROTEIN"/>
    <property type="match status" value="1"/>
</dbReference>
<proteinExistence type="predicted"/>
<dbReference type="EMBL" id="AZCV01000001">
    <property type="protein sequence ID" value="KRK38451.1"/>
    <property type="molecule type" value="Genomic_DNA"/>
</dbReference>
<evidence type="ECO:0008006" key="3">
    <source>
        <dbReference type="Google" id="ProtNLM"/>
    </source>
</evidence>
<dbReference type="InterPro" id="IPR058532">
    <property type="entry name" value="YjbR/MT2646/Rv2570-like"/>
</dbReference>
<dbReference type="Proteomes" id="UP000050909">
    <property type="component" value="Unassembled WGS sequence"/>
</dbReference>
<dbReference type="SUPFAM" id="SSF142906">
    <property type="entry name" value="YjbR-like"/>
    <property type="match status" value="1"/>
</dbReference>
<name>A0A0R1H1X5_9LACO</name>
<evidence type="ECO:0000313" key="1">
    <source>
        <dbReference type="EMBL" id="KRK38451.1"/>
    </source>
</evidence>
<dbReference type="PATRIC" id="fig|1423722.3.peg.140"/>
<comment type="caution">
    <text evidence="1">The sequence shown here is derived from an EMBL/GenBank/DDBJ whole genome shotgun (WGS) entry which is preliminary data.</text>
</comment>
<dbReference type="InterPro" id="IPR038056">
    <property type="entry name" value="YjbR-like_sf"/>
</dbReference>
<reference evidence="1 2" key="1">
    <citation type="journal article" date="2015" name="Genome Announc.">
        <title>Expanding the biotechnology potential of lactobacilli through comparative genomics of 213 strains and associated genera.</title>
        <authorList>
            <person name="Sun Z."/>
            <person name="Harris H.M."/>
            <person name="McCann A."/>
            <person name="Guo C."/>
            <person name="Argimon S."/>
            <person name="Zhang W."/>
            <person name="Yang X."/>
            <person name="Jeffery I.B."/>
            <person name="Cooney J.C."/>
            <person name="Kagawa T.F."/>
            <person name="Liu W."/>
            <person name="Song Y."/>
            <person name="Salvetti E."/>
            <person name="Wrobel A."/>
            <person name="Rasinkangas P."/>
            <person name="Parkhill J."/>
            <person name="Rea M.C."/>
            <person name="O'Sullivan O."/>
            <person name="Ritari J."/>
            <person name="Douillard F.P."/>
            <person name="Paul Ross R."/>
            <person name="Yang R."/>
            <person name="Briner A.E."/>
            <person name="Felis G.E."/>
            <person name="de Vos W.M."/>
            <person name="Barrangou R."/>
            <person name="Klaenhammer T.R."/>
            <person name="Caufield P.W."/>
            <person name="Cui Y."/>
            <person name="Zhang H."/>
            <person name="O'Toole P.W."/>
        </authorList>
    </citation>
    <scope>NUCLEOTIDE SEQUENCE [LARGE SCALE GENOMIC DNA]</scope>
    <source>
        <strain evidence="1 2">DSM 20534</strain>
    </source>
</reference>